<name>A0A3A2ZZV4_9EURO</name>
<keyword evidence="3" id="KW-0808">Transferase</keyword>
<dbReference type="EMBL" id="MVGC01000160">
    <property type="protein sequence ID" value="RJE22601.1"/>
    <property type="molecule type" value="Genomic_DNA"/>
</dbReference>
<dbReference type="InterPro" id="IPR041715">
    <property type="entry name" value="HisRS-like_core"/>
</dbReference>
<dbReference type="InterPro" id="IPR008271">
    <property type="entry name" value="Ser/Thr_kinase_AS"/>
</dbReference>
<evidence type="ECO:0000256" key="9">
    <source>
        <dbReference type="ARBA" id="ARBA00048679"/>
    </source>
</evidence>
<dbReference type="FunFam" id="3.30.930.10:FF:000074">
    <property type="entry name" value="Serine/threonine-protein kinase gcn2"/>
    <property type="match status" value="1"/>
</dbReference>
<dbReference type="Gene3D" id="1.10.510.10">
    <property type="entry name" value="Transferase(Phosphotransferase) domain 1"/>
    <property type="match status" value="1"/>
</dbReference>
<dbReference type="CDD" id="cd14046">
    <property type="entry name" value="STKc_EIF2AK4_GCN2_rpt2"/>
    <property type="match status" value="1"/>
</dbReference>
<dbReference type="EC" id="2.7.11.1" evidence="1"/>
<dbReference type="AlphaFoldDB" id="A0A3A2ZZV4"/>
<dbReference type="GO" id="GO:0007165">
    <property type="term" value="P:signal transduction"/>
    <property type="evidence" value="ECO:0007669"/>
    <property type="project" value="UniProtKB-ARBA"/>
</dbReference>
<evidence type="ECO:0000256" key="7">
    <source>
        <dbReference type="ARBA" id="ARBA00037982"/>
    </source>
</evidence>
<feature type="region of interest" description="Disordered" evidence="11">
    <location>
        <begin position="125"/>
        <end position="167"/>
    </location>
</feature>
<dbReference type="InterPro" id="IPR045864">
    <property type="entry name" value="aa-tRNA-synth_II/BPL/LPL"/>
</dbReference>
<dbReference type="InterPro" id="IPR017441">
    <property type="entry name" value="Protein_kinase_ATP_BS"/>
</dbReference>
<organism evidence="13 14">
    <name type="scientific">Aspergillus sclerotialis</name>
    <dbReference type="NCBI Taxonomy" id="2070753"/>
    <lineage>
        <taxon>Eukaryota</taxon>
        <taxon>Fungi</taxon>
        <taxon>Dikarya</taxon>
        <taxon>Ascomycota</taxon>
        <taxon>Pezizomycotina</taxon>
        <taxon>Eurotiomycetes</taxon>
        <taxon>Eurotiomycetidae</taxon>
        <taxon>Eurotiales</taxon>
        <taxon>Aspergillaceae</taxon>
        <taxon>Aspergillus</taxon>
        <taxon>Aspergillus subgen. Polypaecilum</taxon>
    </lineage>
</organism>
<dbReference type="GO" id="GO:1990625">
    <property type="term" value="P:negative regulation of cytoplasmic translational initiation in response to stress"/>
    <property type="evidence" value="ECO:0007669"/>
    <property type="project" value="TreeGrafter"/>
</dbReference>
<evidence type="ECO:0000259" key="12">
    <source>
        <dbReference type="PROSITE" id="PS50011"/>
    </source>
</evidence>
<evidence type="ECO:0000256" key="11">
    <source>
        <dbReference type="SAM" id="MobiDB-lite"/>
    </source>
</evidence>
<comment type="caution">
    <text evidence="13">The sequence shown here is derived from an EMBL/GenBank/DDBJ whole genome shotgun (WGS) entry which is preliminary data.</text>
</comment>
<dbReference type="PROSITE" id="PS50011">
    <property type="entry name" value="PROTEIN_KINASE_DOM"/>
    <property type="match status" value="1"/>
</dbReference>
<feature type="domain" description="Protein kinase" evidence="12">
    <location>
        <begin position="11"/>
        <end position="376"/>
    </location>
</feature>
<dbReference type="FunFam" id="3.30.200.20:FF:000379">
    <property type="entry name" value="eIF-2-alpha kinase GCN2"/>
    <property type="match status" value="1"/>
</dbReference>
<dbReference type="PANTHER" id="PTHR11042:SF136">
    <property type="entry name" value="EIF-2-ALPHA KINASE GCN2"/>
    <property type="match status" value="1"/>
</dbReference>
<dbReference type="FunFam" id="1.10.510.10:FF:000821">
    <property type="entry name" value="Serine/threonine-protein kinase gcn2"/>
    <property type="match status" value="1"/>
</dbReference>
<evidence type="ECO:0000256" key="4">
    <source>
        <dbReference type="ARBA" id="ARBA00022741"/>
    </source>
</evidence>
<dbReference type="InterPro" id="IPR024435">
    <property type="entry name" value="HisRS-related_dom"/>
</dbReference>
<dbReference type="Gene3D" id="3.30.930.10">
    <property type="entry name" value="Bira Bifunctional Protein, Domain 2"/>
    <property type="match status" value="1"/>
</dbReference>
<evidence type="ECO:0000256" key="6">
    <source>
        <dbReference type="ARBA" id="ARBA00022840"/>
    </source>
</evidence>
<protein>
    <recommendedName>
        <fullName evidence="1">non-specific serine/threonine protein kinase</fullName>
        <ecNumber evidence="1">2.7.11.1</ecNumber>
    </recommendedName>
</protein>
<dbReference type="PROSITE" id="PS00108">
    <property type="entry name" value="PROTEIN_KINASE_ST"/>
    <property type="match status" value="1"/>
</dbReference>
<feature type="binding site" evidence="10">
    <location>
        <position position="41"/>
    </location>
    <ligand>
        <name>ATP</name>
        <dbReference type="ChEBI" id="CHEBI:30616"/>
    </ligand>
</feature>
<dbReference type="Gene3D" id="3.30.200.20">
    <property type="entry name" value="Phosphorylase Kinase, domain 1"/>
    <property type="match status" value="1"/>
</dbReference>
<dbReference type="PANTHER" id="PTHR11042">
    <property type="entry name" value="EUKARYOTIC TRANSLATION INITIATION FACTOR 2-ALPHA KINASE EIF2-ALPHA KINASE -RELATED"/>
    <property type="match status" value="1"/>
</dbReference>
<comment type="similarity">
    <text evidence="7">Belongs to the protein kinase superfamily. Ser/Thr protein kinase family. GCN2 subfamily.</text>
</comment>
<feature type="compositionally biased region" description="Polar residues" evidence="11">
    <location>
        <begin position="146"/>
        <end position="156"/>
    </location>
</feature>
<accession>A0A3A2ZZV4</accession>
<keyword evidence="4 10" id="KW-0547">Nucleotide-binding</keyword>
<dbReference type="InterPro" id="IPR011009">
    <property type="entry name" value="Kinase-like_dom_sf"/>
</dbReference>
<evidence type="ECO:0000256" key="2">
    <source>
        <dbReference type="ARBA" id="ARBA00022527"/>
    </source>
</evidence>
<dbReference type="PROSITE" id="PS00107">
    <property type="entry name" value="PROTEIN_KINASE_ATP"/>
    <property type="match status" value="1"/>
</dbReference>
<keyword evidence="2" id="KW-0723">Serine/threonine-protein kinase</keyword>
<dbReference type="GO" id="GO:0004694">
    <property type="term" value="F:eukaryotic translation initiation factor 2alpha kinase activity"/>
    <property type="evidence" value="ECO:0007669"/>
    <property type="project" value="UniProtKB-ARBA"/>
</dbReference>
<dbReference type="SMART" id="SM00220">
    <property type="entry name" value="S_TKc"/>
    <property type="match status" value="1"/>
</dbReference>
<dbReference type="InterPro" id="IPR050339">
    <property type="entry name" value="CC_SR_Kinase"/>
</dbReference>
<gene>
    <name evidence="13" type="ORF">PHISCL_05069</name>
</gene>
<dbReference type="OrthoDB" id="341578at2759"/>
<comment type="catalytic activity">
    <reaction evidence="9">
        <text>L-seryl-[protein] + ATP = O-phospho-L-seryl-[protein] + ADP + H(+)</text>
        <dbReference type="Rhea" id="RHEA:17989"/>
        <dbReference type="Rhea" id="RHEA-COMP:9863"/>
        <dbReference type="Rhea" id="RHEA-COMP:11604"/>
        <dbReference type="ChEBI" id="CHEBI:15378"/>
        <dbReference type="ChEBI" id="CHEBI:29999"/>
        <dbReference type="ChEBI" id="CHEBI:30616"/>
        <dbReference type="ChEBI" id="CHEBI:83421"/>
        <dbReference type="ChEBI" id="CHEBI:456216"/>
        <dbReference type="EC" id="2.7.11.1"/>
    </reaction>
</comment>
<dbReference type="GO" id="GO:0005829">
    <property type="term" value="C:cytosol"/>
    <property type="evidence" value="ECO:0007669"/>
    <property type="project" value="TreeGrafter"/>
</dbReference>
<dbReference type="SUPFAM" id="SSF56112">
    <property type="entry name" value="Protein kinase-like (PK-like)"/>
    <property type="match status" value="1"/>
</dbReference>
<evidence type="ECO:0000313" key="14">
    <source>
        <dbReference type="Proteomes" id="UP000266188"/>
    </source>
</evidence>
<evidence type="ECO:0000256" key="3">
    <source>
        <dbReference type="ARBA" id="ARBA00022679"/>
    </source>
</evidence>
<evidence type="ECO:0000256" key="1">
    <source>
        <dbReference type="ARBA" id="ARBA00012513"/>
    </source>
</evidence>
<dbReference type="Gene3D" id="3.40.50.800">
    <property type="entry name" value="Anticodon-binding domain"/>
    <property type="match status" value="1"/>
</dbReference>
<dbReference type="STRING" id="2070753.A0A3A2ZZV4"/>
<comment type="catalytic activity">
    <reaction evidence="8">
        <text>L-threonyl-[protein] + ATP = O-phospho-L-threonyl-[protein] + ADP + H(+)</text>
        <dbReference type="Rhea" id="RHEA:46608"/>
        <dbReference type="Rhea" id="RHEA-COMP:11060"/>
        <dbReference type="Rhea" id="RHEA-COMP:11605"/>
        <dbReference type="ChEBI" id="CHEBI:15378"/>
        <dbReference type="ChEBI" id="CHEBI:30013"/>
        <dbReference type="ChEBI" id="CHEBI:30616"/>
        <dbReference type="ChEBI" id="CHEBI:61977"/>
        <dbReference type="ChEBI" id="CHEBI:456216"/>
        <dbReference type="EC" id="2.7.11.1"/>
    </reaction>
</comment>
<dbReference type="SUPFAM" id="SSF55681">
    <property type="entry name" value="Class II aaRS and biotin synthetases"/>
    <property type="match status" value="1"/>
</dbReference>
<dbReference type="Pfam" id="PF00069">
    <property type="entry name" value="Pkinase"/>
    <property type="match status" value="2"/>
</dbReference>
<dbReference type="FunFam" id="3.40.50.800:FF:000009">
    <property type="entry name" value="Eukaryotic translation initiation factor 2-alpha kinase"/>
    <property type="match status" value="1"/>
</dbReference>
<sequence>MPAFSRYNQDFDEATRLGKGGFGQVVKARNKLDGRFYAIKKISQRSAAALKDTLSEIMLLSRLNHPYVVRYYTAWLEEDSHADEEAISSTDGDPFSSPKADDFEYSTGGLDFISSSGYPKIEFVSDSDEEDGSSLSDEERRVSPDTYGTASGTGTELNRMRSGSDGRPVSSTLYIQMEYCEKHTLRDLISNGLYDDIDISWRLFRQILDGLSHIHGHGIIHRDLKPDNIFIDVANNPRIGDFGLATSGQFTTAVRSFTNADFEGNLTRSLGTTYYVAPEMKSGFTGNYNEKVDMYSLGVIFFEMCHPLPTNMERDRTLRGIREKHHTLPSTFEHSDKAVQGRIIESLLSHIPSERPSAVDLLHNGNIPLQVEEETFRRAIVHLLSDPNSPDYKKILSAIFSQSPKKFEDIAWDMESRGTPAANELLIEGLVKEKLTSIFRRHGAVETARQMLFPRSQHYTTGAVRLLDSSGNLLQLPFDLTLPNARSIPRQHPSLETTFAFGTVDFDIVSRNARDLSLKEAEVIKVLDEIIEDFPPLRSASMCFLINHSDLLHLIMEFCRITPSQVPLVKEIISKLNVGKWTMQKIRSELRSPAIGVASTSLDDLARFDFRDSPKQTYKRLRAIMAGTPYAERLAPIFTRLNALMAYLQEFDIKRKVFINPLSSLNDKFFRGSVLFQCIFDGKRRDVFAAGGRYDHLVQEFSPRALTSLAQPHAVGFNLSWDRLSSSMGDYLKGLAKTSLKHSETETGIFWKTRRCDVLVASFDATILRTVGVNIVQNLWANDISAELAVDASSLEELLTKYKDHNHSWIVIAKQDSKERGFKVRSLVPKEEYDVRGSELIHWLRNEIRARNQREGSVDYSKQQLRSPIPQDSMMNERANDVRILLPQHRSKKTNRRNIVESALLRSRKVVENALNGPIAAIDTQDEVLEALRDTRLSDPDSWRTVIQNAPLTERKYLGQVQDLLSDLANESRVRREGGDGYSNAFIYNFRTGLCLYYDLGGAN</sequence>
<dbReference type="GO" id="GO:0005524">
    <property type="term" value="F:ATP binding"/>
    <property type="evidence" value="ECO:0007669"/>
    <property type="project" value="UniProtKB-UniRule"/>
</dbReference>
<evidence type="ECO:0000256" key="5">
    <source>
        <dbReference type="ARBA" id="ARBA00022777"/>
    </source>
</evidence>
<dbReference type="GO" id="GO:0005634">
    <property type="term" value="C:nucleus"/>
    <property type="evidence" value="ECO:0007669"/>
    <property type="project" value="TreeGrafter"/>
</dbReference>
<dbReference type="InterPro" id="IPR000719">
    <property type="entry name" value="Prot_kinase_dom"/>
</dbReference>
<reference evidence="14" key="1">
    <citation type="submission" date="2017-02" db="EMBL/GenBank/DDBJ databases">
        <authorList>
            <person name="Tafer H."/>
            <person name="Lopandic K."/>
        </authorList>
    </citation>
    <scope>NUCLEOTIDE SEQUENCE [LARGE SCALE GENOMIC DNA]</scope>
    <source>
        <strain evidence="14">CBS 366.77</strain>
    </source>
</reference>
<dbReference type="Proteomes" id="UP000266188">
    <property type="component" value="Unassembled WGS sequence"/>
</dbReference>
<proteinExistence type="inferred from homology"/>
<keyword evidence="14" id="KW-1185">Reference proteome</keyword>
<keyword evidence="6 10" id="KW-0067">ATP-binding</keyword>
<keyword evidence="5 13" id="KW-0418">Kinase</keyword>
<dbReference type="Pfam" id="PF12745">
    <property type="entry name" value="HGTP_anticodon2"/>
    <property type="match status" value="1"/>
</dbReference>
<evidence type="ECO:0000313" key="13">
    <source>
        <dbReference type="EMBL" id="RJE22601.1"/>
    </source>
</evidence>
<evidence type="ECO:0000256" key="10">
    <source>
        <dbReference type="PROSITE-ProRule" id="PRU10141"/>
    </source>
</evidence>
<dbReference type="Pfam" id="PF13393">
    <property type="entry name" value="tRNA-synt_His"/>
    <property type="match status" value="1"/>
</dbReference>
<evidence type="ECO:0000256" key="8">
    <source>
        <dbReference type="ARBA" id="ARBA00047899"/>
    </source>
</evidence>
<dbReference type="InterPro" id="IPR036621">
    <property type="entry name" value="Anticodon-bd_dom_sf"/>
</dbReference>